<dbReference type="RefSeq" id="WP_346092906.1">
    <property type="nucleotide sequence ID" value="NZ_BAABKS010000065.1"/>
</dbReference>
<dbReference type="InterPro" id="IPR036291">
    <property type="entry name" value="NAD(P)-bd_dom_sf"/>
</dbReference>
<dbReference type="InterPro" id="IPR000073">
    <property type="entry name" value="AB_hydrolase_1"/>
</dbReference>
<dbReference type="PRINTS" id="PR00081">
    <property type="entry name" value="GDHRDH"/>
</dbReference>
<proteinExistence type="inferred from homology"/>
<comment type="similarity">
    <text evidence="1">Belongs to the short-chain dehydrogenases/reductases (SDR) family.</text>
</comment>
<dbReference type="SUPFAM" id="SSF53474">
    <property type="entry name" value="alpha/beta-Hydrolases"/>
    <property type="match status" value="1"/>
</dbReference>
<evidence type="ECO:0000256" key="2">
    <source>
        <dbReference type="ARBA" id="ARBA00023002"/>
    </source>
</evidence>
<dbReference type="PANTHER" id="PTHR43391">
    <property type="entry name" value="RETINOL DEHYDROGENASE-RELATED"/>
    <property type="match status" value="1"/>
</dbReference>
<evidence type="ECO:0000313" key="4">
    <source>
        <dbReference type="EMBL" id="MFD1233965.1"/>
    </source>
</evidence>
<dbReference type="InterPro" id="IPR029058">
    <property type="entry name" value="AB_hydrolase_fold"/>
</dbReference>
<dbReference type="PRINTS" id="PR00080">
    <property type="entry name" value="SDRFAMILY"/>
</dbReference>
<dbReference type="PANTHER" id="PTHR43391:SF12">
    <property type="entry name" value="OXIDOREDUCTASE EPHD-RELATED"/>
    <property type="match status" value="1"/>
</dbReference>
<keyword evidence="5" id="KW-1185">Reference proteome</keyword>
<comment type="caution">
    <text evidence="4">The sequence shown here is derived from an EMBL/GenBank/DDBJ whole genome shotgun (WGS) entry which is preliminary data.</text>
</comment>
<evidence type="ECO:0000313" key="5">
    <source>
        <dbReference type="Proteomes" id="UP001597182"/>
    </source>
</evidence>
<dbReference type="NCBIfam" id="NF004514">
    <property type="entry name" value="PRK05855.1"/>
    <property type="match status" value="1"/>
</dbReference>
<dbReference type="PROSITE" id="PS00061">
    <property type="entry name" value="ADH_SHORT"/>
    <property type="match status" value="1"/>
</dbReference>
<protein>
    <submittedName>
        <fullName evidence="4">SDR family oxidoreductase</fullName>
    </submittedName>
</protein>
<dbReference type="CDD" id="cd05233">
    <property type="entry name" value="SDR_c"/>
    <property type="match status" value="1"/>
</dbReference>
<evidence type="ECO:0000256" key="1">
    <source>
        <dbReference type="ARBA" id="ARBA00006484"/>
    </source>
</evidence>
<dbReference type="InterPro" id="IPR057326">
    <property type="entry name" value="KR_dom"/>
</dbReference>
<dbReference type="Proteomes" id="UP001597182">
    <property type="component" value="Unassembled WGS sequence"/>
</dbReference>
<dbReference type="Pfam" id="PF00561">
    <property type="entry name" value="Abhydrolase_1"/>
    <property type="match status" value="1"/>
</dbReference>
<dbReference type="InterPro" id="IPR020904">
    <property type="entry name" value="Sc_DH/Rdtase_CS"/>
</dbReference>
<organism evidence="4 5">
    <name type="scientific">Pseudonocardia benzenivorans</name>
    <dbReference type="NCBI Taxonomy" id="228005"/>
    <lineage>
        <taxon>Bacteria</taxon>
        <taxon>Bacillati</taxon>
        <taxon>Actinomycetota</taxon>
        <taxon>Actinomycetes</taxon>
        <taxon>Pseudonocardiales</taxon>
        <taxon>Pseudonocardiaceae</taxon>
        <taxon>Pseudonocardia</taxon>
    </lineage>
</organism>
<dbReference type="Pfam" id="PF00106">
    <property type="entry name" value="adh_short"/>
    <property type="match status" value="1"/>
</dbReference>
<keyword evidence="2" id="KW-0560">Oxidoreductase</keyword>
<evidence type="ECO:0000259" key="3">
    <source>
        <dbReference type="SMART" id="SM00822"/>
    </source>
</evidence>
<reference evidence="5" key="1">
    <citation type="journal article" date="2019" name="Int. J. Syst. Evol. Microbiol.">
        <title>The Global Catalogue of Microorganisms (GCM) 10K type strain sequencing project: providing services to taxonomists for standard genome sequencing and annotation.</title>
        <authorList>
            <consortium name="The Broad Institute Genomics Platform"/>
            <consortium name="The Broad Institute Genome Sequencing Center for Infectious Disease"/>
            <person name="Wu L."/>
            <person name="Ma J."/>
        </authorList>
    </citation>
    <scope>NUCLEOTIDE SEQUENCE [LARGE SCALE GENOMIC DNA]</scope>
    <source>
        <strain evidence="5">CCUG 49018</strain>
    </source>
</reference>
<dbReference type="EMBL" id="JBHTMB010000095">
    <property type="protein sequence ID" value="MFD1233965.1"/>
    <property type="molecule type" value="Genomic_DNA"/>
</dbReference>
<dbReference type="Gene3D" id="3.40.50.1820">
    <property type="entry name" value="alpha/beta hydrolase"/>
    <property type="match status" value="1"/>
</dbReference>
<name>A0ABW3VGW4_9PSEU</name>
<dbReference type="InterPro" id="IPR002347">
    <property type="entry name" value="SDR_fam"/>
</dbReference>
<sequence length="543" mass="58676">MVEEIRTSDGLRLAVRERGDPAGPTVVAVHGYPDDRHVWDGVVDDLAADHHVVTYDMRGAGESDAPRRRDAYRVDRLAADLAAVIDAVSPDAPVHLLAHDWGSVQSWHLVTDPDFRERLASFTSISGPCLDHIGRWFRTASARERRRQARKSWYISFFRLPVLPVLAWRSGIFGAALARREGVARPSVRTAVNGLELYRANIGDRVRSPQRRVTRVPVQVIAPRGDAYVGPSLARSAEGFADRLWVREVPGRHWLPLTRPDVVARAVREIEAHVAGGPEPVRARQVVVVTGAGSGIGRETAKAFAAKGAFVVGADVDLAAASETAVATGGAAYEVDVADSRAVEKFAAEVAHEHGVPDVVVNNAGIGMAGPFTATTEEEWRRIVDVNLWGVVHGCRAFVPRMRERGEGGHVVNVASAAAFLPHRSMSAYATTKAAVLALSQSLRAELADEGIGVTALCPGFVHTGITATARFAGQDPETEQRSREAATVAYRRRGYTPDRVARKLLRAVDKDLAVAPVTAEAYVGLLASRLTPRLVRAVARRG</sequence>
<accession>A0ABW3VGW4</accession>
<feature type="domain" description="Ketoreductase" evidence="3">
    <location>
        <begin position="285"/>
        <end position="460"/>
    </location>
</feature>
<dbReference type="SMART" id="SM00822">
    <property type="entry name" value="PKS_KR"/>
    <property type="match status" value="1"/>
</dbReference>
<gene>
    <name evidence="4" type="ORF">ACFQ34_11780</name>
</gene>
<dbReference type="SUPFAM" id="SSF51735">
    <property type="entry name" value="NAD(P)-binding Rossmann-fold domains"/>
    <property type="match status" value="1"/>
</dbReference>
<dbReference type="Gene3D" id="3.40.50.720">
    <property type="entry name" value="NAD(P)-binding Rossmann-like Domain"/>
    <property type="match status" value="1"/>
</dbReference>